<dbReference type="PANTHER" id="PTHR30535:SF7">
    <property type="entry name" value="IRON(III) DICITRATE-BINDING PROTEIN"/>
    <property type="match status" value="1"/>
</dbReference>
<dbReference type="Gene3D" id="3.40.50.1980">
    <property type="entry name" value="Nitrogenase molybdenum iron protein domain"/>
    <property type="match status" value="2"/>
</dbReference>
<feature type="chain" id="PRO_5003537940" evidence="2">
    <location>
        <begin position="28"/>
        <end position="342"/>
    </location>
</feature>
<evidence type="ECO:0000313" key="5">
    <source>
        <dbReference type="Proteomes" id="UP000035034"/>
    </source>
</evidence>
<dbReference type="Pfam" id="PF01497">
    <property type="entry name" value="Peripla_BP_2"/>
    <property type="match status" value="1"/>
</dbReference>
<evidence type="ECO:0000256" key="1">
    <source>
        <dbReference type="ARBA" id="ARBA00008814"/>
    </source>
</evidence>
<evidence type="ECO:0000259" key="3">
    <source>
        <dbReference type="PROSITE" id="PS50983"/>
    </source>
</evidence>
<keyword evidence="5" id="KW-1185">Reference proteome</keyword>
<dbReference type="PANTHER" id="PTHR30535">
    <property type="entry name" value="VITAMIN B12-BINDING PROTEIN"/>
    <property type="match status" value="1"/>
</dbReference>
<dbReference type="STRING" id="1077974.GOEFS_032_00250"/>
<organism evidence="4 5">
    <name type="scientific">Gordonia effusa NBRC 100432</name>
    <dbReference type="NCBI Taxonomy" id="1077974"/>
    <lineage>
        <taxon>Bacteria</taxon>
        <taxon>Bacillati</taxon>
        <taxon>Actinomycetota</taxon>
        <taxon>Actinomycetes</taxon>
        <taxon>Mycobacteriales</taxon>
        <taxon>Gordoniaceae</taxon>
        <taxon>Gordonia</taxon>
    </lineage>
</organism>
<reference evidence="4 5" key="1">
    <citation type="submission" date="2011-12" db="EMBL/GenBank/DDBJ databases">
        <title>Whole genome shotgun sequence of Gordonia effusa NBRC 100432.</title>
        <authorList>
            <person name="Yoshida I."/>
            <person name="Takarada H."/>
            <person name="Hosoyama A."/>
            <person name="Tsuchikane K."/>
            <person name="Katsumata H."/>
            <person name="Yamazaki S."/>
            <person name="Fujita N."/>
        </authorList>
    </citation>
    <scope>NUCLEOTIDE SEQUENCE [LARGE SCALE GENOMIC DNA]</scope>
    <source>
        <strain evidence="4 5">NBRC 100432</strain>
    </source>
</reference>
<feature type="domain" description="Fe/B12 periplasmic-binding" evidence="3">
    <location>
        <begin position="57"/>
        <end position="342"/>
    </location>
</feature>
<dbReference type="InterPro" id="IPR050902">
    <property type="entry name" value="ABC_Transporter_SBP"/>
</dbReference>
<evidence type="ECO:0000256" key="2">
    <source>
        <dbReference type="SAM" id="SignalP"/>
    </source>
</evidence>
<gene>
    <name evidence="4" type="ORF">GOEFS_032_00250</name>
</gene>
<feature type="signal peptide" evidence="2">
    <location>
        <begin position="1"/>
        <end position="27"/>
    </location>
</feature>
<dbReference type="PROSITE" id="PS51257">
    <property type="entry name" value="PROKAR_LIPOPROTEIN"/>
    <property type="match status" value="1"/>
</dbReference>
<name>H0QX78_9ACTN</name>
<keyword evidence="2" id="KW-0732">Signal</keyword>
<proteinExistence type="inferred from homology"/>
<dbReference type="Proteomes" id="UP000035034">
    <property type="component" value="Unassembled WGS sequence"/>
</dbReference>
<dbReference type="SUPFAM" id="SSF53807">
    <property type="entry name" value="Helical backbone' metal receptor"/>
    <property type="match status" value="1"/>
</dbReference>
<dbReference type="RefSeq" id="WP_007316767.1">
    <property type="nucleotide sequence ID" value="NZ_BAEH01000032.1"/>
</dbReference>
<dbReference type="EMBL" id="BAEH01000032">
    <property type="protein sequence ID" value="GAB17429.1"/>
    <property type="molecule type" value="Genomic_DNA"/>
</dbReference>
<accession>H0QX78</accession>
<comment type="similarity">
    <text evidence="1">Belongs to the bacterial solute-binding protein 8 family.</text>
</comment>
<dbReference type="AlphaFoldDB" id="H0QX78"/>
<comment type="caution">
    <text evidence="4">The sequence shown here is derived from an EMBL/GenBank/DDBJ whole genome shotgun (WGS) entry which is preliminary data.</text>
</comment>
<sequence>MFRRKMLTCLPLAVVALLGVGCGAETADTSTGGEAAGYPITLANCGRDVTVKSPPQRIASLNQSSTEILLSLGLADRIAGTATWTDPVLPTLADANAKVKRIADNWPSLEAVLNVEPDFVTSSFTSTVGPAGTVTTPERLQDFGIASYTSPSDCENKIADDGDGSRSEPMTLDIVYREITELAKLTGVPDAGVKLIASLKDRAAKASRTTTSGKSALFWFANSESPYMAGCCGAPGVIATALGLRNVFADTKQEWPQINWEEVASRNPDVLILGDLTRRDQSAETAAAKIKFLESHPVTQKMDAVRNKRYITVTGAELNPSLRTVYGIESVAAGLKRLGFTK</sequence>
<dbReference type="eggNOG" id="COG0614">
    <property type="taxonomic scope" value="Bacteria"/>
</dbReference>
<protein>
    <submittedName>
        <fullName evidence="4">Putative ABC transporter substrate binding protein</fullName>
    </submittedName>
</protein>
<dbReference type="OrthoDB" id="9797850at2"/>
<evidence type="ECO:0000313" key="4">
    <source>
        <dbReference type="EMBL" id="GAB17429.1"/>
    </source>
</evidence>
<dbReference type="PROSITE" id="PS50983">
    <property type="entry name" value="FE_B12_PBP"/>
    <property type="match status" value="1"/>
</dbReference>
<dbReference type="InterPro" id="IPR002491">
    <property type="entry name" value="ABC_transptr_periplasmic_BD"/>
</dbReference>